<feature type="compositionally biased region" description="Basic and acidic residues" evidence="1">
    <location>
        <begin position="169"/>
        <end position="179"/>
    </location>
</feature>
<evidence type="ECO:0008006" key="6">
    <source>
        <dbReference type="Google" id="ProtNLM"/>
    </source>
</evidence>
<feature type="transmembrane region" description="Helical" evidence="2">
    <location>
        <begin position="79"/>
        <end position="100"/>
    </location>
</feature>
<feature type="signal peptide" evidence="3">
    <location>
        <begin position="1"/>
        <end position="28"/>
    </location>
</feature>
<feature type="compositionally biased region" description="Polar residues" evidence="1">
    <location>
        <begin position="387"/>
        <end position="399"/>
    </location>
</feature>
<proteinExistence type="predicted"/>
<feature type="compositionally biased region" description="Polar residues" evidence="1">
    <location>
        <begin position="340"/>
        <end position="355"/>
    </location>
</feature>
<keyword evidence="2" id="KW-0812">Transmembrane</keyword>
<organism evidence="4 5">
    <name type="scientific">Tilletia walkeri</name>
    <dbReference type="NCBI Taxonomy" id="117179"/>
    <lineage>
        <taxon>Eukaryota</taxon>
        <taxon>Fungi</taxon>
        <taxon>Dikarya</taxon>
        <taxon>Basidiomycota</taxon>
        <taxon>Ustilaginomycotina</taxon>
        <taxon>Exobasidiomycetes</taxon>
        <taxon>Tilletiales</taxon>
        <taxon>Tilletiaceae</taxon>
        <taxon>Tilletia</taxon>
    </lineage>
</organism>
<evidence type="ECO:0000256" key="1">
    <source>
        <dbReference type="SAM" id="MobiDB-lite"/>
    </source>
</evidence>
<dbReference type="Proteomes" id="UP000078113">
    <property type="component" value="Unassembled WGS sequence"/>
</dbReference>
<evidence type="ECO:0000256" key="2">
    <source>
        <dbReference type="SAM" id="Phobius"/>
    </source>
</evidence>
<feature type="region of interest" description="Disordered" evidence="1">
    <location>
        <begin position="381"/>
        <end position="435"/>
    </location>
</feature>
<feature type="chain" id="PRO_5036491004" description="MARVEL domain-containing protein" evidence="3">
    <location>
        <begin position="29"/>
        <end position="435"/>
    </location>
</feature>
<feature type="compositionally biased region" description="Basic residues" evidence="1">
    <location>
        <begin position="260"/>
        <end position="271"/>
    </location>
</feature>
<sequence>MQAHDAGVLSLSLLIVLLPLSITTGALACRITILYRSAPAPAIFLIFNAFFTTALLITALALAVLSVGRKQAHALSIKIISLAILFALWLAACVFAQLRLQLSAGASQAEVRLIRATRATAWTSFALVTLALGAALLSTRLTNSTESTRTDVEAKGSLNGTSSTTTQPTEKETHEETVDSGRNYTPSQSSASVSSSILGIFNPTRRRQHSGAGEGRAEEQDGELQEAEGEDWEIVDLDDVAVPPASGAESTLQSNGARIVGRRGFKGKLGGRKPSPLPPPGTALPALPPTQPQQQELPNSGSASTFVGSAVALTVPKTVGGASSTASYSHTELGLDGDSGSPNISIGQQSSSIHTGNGNGNGGGRARGMSILRLPQSLKALAHPHQGSGSRPSTANESESGVGVGARKIEPNPHLQPQEFGAGSGAPESPNMVAY</sequence>
<gene>
    <name evidence="4" type="ORF">A4X09_0g5459</name>
</gene>
<keyword evidence="3" id="KW-0732">Signal</keyword>
<accession>A0A8X7T2W9</accession>
<feature type="compositionally biased region" description="Low complexity" evidence="1">
    <location>
        <begin position="187"/>
        <end position="196"/>
    </location>
</feature>
<feature type="compositionally biased region" description="Pro residues" evidence="1">
    <location>
        <begin position="275"/>
        <end position="291"/>
    </location>
</feature>
<feature type="region of interest" description="Disordered" evidence="1">
    <location>
        <begin position="333"/>
        <end position="368"/>
    </location>
</feature>
<feature type="region of interest" description="Disordered" evidence="1">
    <location>
        <begin position="245"/>
        <end position="303"/>
    </location>
</feature>
<evidence type="ECO:0000313" key="5">
    <source>
        <dbReference type="Proteomes" id="UP000078113"/>
    </source>
</evidence>
<evidence type="ECO:0000313" key="4">
    <source>
        <dbReference type="EMBL" id="KAE8266892.1"/>
    </source>
</evidence>
<evidence type="ECO:0000256" key="3">
    <source>
        <dbReference type="SAM" id="SignalP"/>
    </source>
</evidence>
<feature type="compositionally biased region" description="Gly residues" evidence="1">
    <location>
        <begin position="357"/>
        <end position="366"/>
    </location>
</feature>
<feature type="compositionally biased region" description="Polar residues" evidence="1">
    <location>
        <begin position="158"/>
        <end position="168"/>
    </location>
</feature>
<dbReference type="EMBL" id="LWDG02000281">
    <property type="protein sequence ID" value="KAE8266892.1"/>
    <property type="molecule type" value="Genomic_DNA"/>
</dbReference>
<name>A0A8X7T2W9_9BASI</name>
<comment type="caution">
    <text evidence="4">The sequence shown here is derived from an EMBL/GenBank/DDBJ whole genome shotgun (WGS) entry which is preliminary data.</text>
</comment>
<feature type="transmembrane region" description="Helical" evidence="2">
    <location>
        <begin position="44"/>
        <end position="67"/>
    </location>
</feature>
<keyword evidence="2" id="KW-1133">Transmembrane helix</keyword>
<reference evidence="4" key="2">
    <citation type="journal article" date="2019" name="IMA Fungus">
        <title>Genome sequencing and comparison of five Tilletia species to identify candidate genes for the detection of regulated species infecting wheat.</title>
        <authorList>
            <person name="Nguyen H.D.T."/>
            <person name="Sultana T."/>
            <person name="Kesanakurti P."/>
            <person name="Hambleton S."/>
        </authorList>
    </citation>
    <scope>NUCLEOTIDE SEQUENCE</scope>
    <source>
        <strain evidence="4">DAOMC 236422</strain>
    </source>
</reference>
<feature type="compositionally biased region" description="Acidic residues" evidence="1">
    <location>
        <begin position="220"/>
        <end position="231"/>
    </location>
</feature>
<keyword evidence="5" id="KW-1185">Reference proteome</keyword>
<feature type="region of interest" description="Disordered" evidence="1">
    <location>
        <begin position="146"/>
        <end position="231"/>
    </location>
</feature>
<keyword evidence="2" id="KW-0472">Membrane</keyword>
<reference evidence="4" key="1">
    <citation type="submission" date="2016-04" db="EMBL/GenBank/DDBJ databases">
        <authorList>
            <person name="Nguyen H.D."/>
            <person name="Samba Siva P."/>
            <person name="Cullis J."/>
            <person name="Levesque C.A."/>
            <person name="Hambleton S."/>
        </authorList>
    </citation>
    <scope>NUCLEOTIDE SEQUENCE</scope>
    <source>
        <strain evidence="4">DAOMC 236422</strain>
    </source>
</reference>
<dbReference type="AlphaFoldDB" id="A0A8X7T2W9"/>
<feature type="transmembrane region" description="Helical" evidence="2">
    <location>
        <begin position="120"/>
        <end position="139"/>
    </location>
</feature>
<protein>
    <recommendedName>
        <fullName evidence="6">MARVEL domain-containing protein</fullName>
    </recommendedName>
</protein>